<evidence type="ECO:0000256" key="14">
    <source>
        <dbReference type="SAM" id="Phobius"/>
    </source>
</evidence>
<evidence type="ECO:0000256" key="10">
    <source>
        <dbReference type="ARBA" id="ARBA00023136"/>
    </source>
</evidence>
<evidence type="ECO:0000256" key="11">
    <source>
        <dbReference type="ARBA" id="ARBA00023209"/>
    </source>
</evidence>
<keyword evidence="5 13" id="KW-0808">Transferase</keyword>
<evidence type="ECO:0000256" key="13">
    <source>
        <dbReference type="RuleBase" id="RU003938"/>
    </source>
</evidence>
<accession>A0A6G0XJF1</accession>
<dbReference type="GO" id="GO:0005886">
    <property type="term" value="C:plasma membrane"/>
    <property type="evidence" value="ECO:0007669"/>
    <property type="project" value="UniProtKB-SubCell"/>
</dbReference>
<reference evidence="15 16" key="1">
    <citation type="submission" date="2019-07" db="EMBL/GenBank/DDBJ databases">
        <title>Genomics analysis of Aphanomyces spp. identifies a new class of oomycete effector associated with host adaptation.</title>
        <authorList>
            <person name="Gaulin E."/>
        </authorList>
    </citation>
    <scope>NUCLEOTIDE SEQUENCE [LARGE SCALE GENOMIC DNA]</scope>
    <source>
        <strain evidence="15 16">ATCC 201684</strain>
    </source>
</reference>
<dbReference type="GO" id="GO:0016024">
    <property type="term" value="P:CDP-diacylglycerol biosynthetic process"/>
    <property type="evidence" value="ECO:0007669"/>
    <property type="project" value="UniProtKB-UniPathway"/>
</dbReference>
<feature type="transmembrane region" description="Helical" evidence="14">
    <location>
        <begin position="368"/>
        <end position="389"/>
    </location>
</feature>
<keyword evidence="8 14" id="KW-1133">Transmembrane helix</keyword>
<keyword evidence="6 13" id="KW-0812">Transmembrane</keyword>
<comment type="subcellular location">
    <subcellularLocation>
        <location evidence="1">Cell membrane</location>
        <topology evidence="1">Multi-pass membrane protein</topology>
    </subcellularLocation>
</comment>
<proteinExistence type="inferred from homology"/>
<protein>
    <recommendedName>
        <fullName evidence="13">Phosphatidate cytidylyltransferase</fullName>
        <ecNumber evidence="13">2.7.7.41</ecNumber>
    </recommendedName>
</protein>
<evidence type="ECO:0000256" key="9">
    <source>
        <dbReference type="ARBA" id="ARBA00023098"/>
    </source>
</evidence>
<feature type="transmembrane region" description="Helical" evidence="14">
    <location>
        <begin position="75"/>
        <end position="96"/>
    </location>
</feature>
<comment type="pathway">
    <text evidence="13">Phospholipid metabolism; CDP-diacylglycerol biosynthesis; CDP-diacylglycerol from sn-glycerol 3-phosphate: step 3/3.</text>
</comment>
<dbReference type="PROSITE" id="PS01315">
    <property type="entry name" value="CDS"/>
    <property type="match status" value="1"/>
</dbReference>
<dbReference type="GO" id="GO:0004605">
    <property type="term" value="F:phosphatidate cytidylyltransferase activity"/>
    <property type="evidence" value="ECO:0007669"/>
    <property type="project" value="UniProtKB-EC"/>
</dbReference>
<dbReference type="Pfam" id="PF01148">
    <property type="entry name" value="CTP_transf_1"/>
    <property type="match status" value="1"/>
</dbReference>
<dbReference type="AlphaFoldDB" id="A0A6G0XJF1"/>
<dbReference type="EC" id="2.7.7.41" evidence="13"/>
<feature type="transmembrane region" description="Helical" evidence="14">
    <location>
        <begin position="410"/>
        <end position="432"/>
    </location>
</feature>
<evidence type="ECO:0000256" key="2">
    <source>
        <dbReference type="ARBA" id="ARBA00010185"/>
    </source>
</evidence>
<evidence type="ECO:0000256" key="8">
    <source>
        <dbReference type="ARBA" id="ARBA00022989"/>
    </source>
</evidence>
<feature type="transmembrane region" description="Helical" evidence="14">
    <location>
        <begin position="157"/>
        <end position="177"/>
    </location>
</feature>
<keyword evidence="4" id="KW-0444">Lipid biosynthesis</keyword>
<dbReference type="PANTHER" id="PTHR46382:SF1">
    <property type="entry name" value="PHOSPHATIDATE CYTIDYLYLTRANSFERASE"/>
    <property type="match status" value="1"/>
</dbReference>
<keyword evidence="16" id="KW-1185">Reference proteome</keyword>
<keyword evidence="12" id="KW-1208">Phospholipid metabolism</keyword>
<comment type="caution">
    <text evidence="15">The sequence shown here is derived from an EMBL/GenBank/DDBJ whole genome shotgun (WGS) entry which is preliminary data.</text>
</comment>
<keyword evidence="11" id="KW-0594">Phospholipid biosynthesis</keyword>
<dbReference type="InterPro" id="IPR000374">
    <property type="entry name" value="PC_trans"/>
</dbReference>
<name>A0A6G0XJF1_9STRA</name>
<feature type="transmembrane region" description="Helical" evidence="14">
    <location>
        <begin position="292"/>
        <end position="315"/>
    </location>
</feature>
<feature type="transmembrane region" description="Helical" evidence="14">
    <location>
        <begin position="327"/>
        <end position="348"/>
    </location>
</feature>
<evidence type="ECO:0000256" key="1">
    <source>
        <dbReference type="ARBA" id="ARBA00004651"/>
    </source>
</evidence>
<dbReference type="PANTHER" id="PTHR46382">
    <property type="entry name" value="PHOSPHATIDATE CYTIDYLYLTRANSFERASE"/>
    <property type="match status" value="1"/>
</dbReference>
<evidence type="ECO:0000313" key="16">
    <source>
        <dbReference type="Proteomes" id="UP000481153"/>
    </source>
</evidence>
<sequence>MASQPAQPPSTRSEWAYEDVQEAQMTADADLDFPETCDIARETVKHEAAPFQESANPIIAAFQTNNMVQRIASGLLLGGAVTVYLCLGPAAAPIYLCSMVVAVCNYEYAWLSHRIAHRFTAAYAFRYHGEAAADSLPLDVHSVAASRLPCGSRHPKIVAGAAAFLITGIVTGIFLIFQHRYFHYQTVQYVNIYQKTLVYTWLDFILLISISTWITIFSALMTPTLTAAINAIVQQFVYSWAVLNFFTCFLYDTNCFNVMSSGPGRMNVVIFVMMNRVAWWRSVTPLHAINSVLHVMLDCIGFAYISMLISPMSALLMQVDQGARIALGFLAVVWGVDTGAYFCGHLLSSLRFKHSHFLARHISPNKDIEGSIGGIIVGLAATLLVDALWSQESGIAVDDKVKKQNQYRQIWRIIFAIVGGAISRYGDLFASLLKRLAGVKDTGTLIPGHGGLLDRVDAMLFLGAVFVLYHRIAFPGGYDSDISNTLLTYLNIQNKVLRAQSGNGAT</sequence>
<dbReference type="VEuPathDB" id="FungiDB:AeMF1_016755"/>
<dbReference type="UniPathway" id="UPA00557">
    <property type="reaction ID" value="UER00614"/>
</dbReference>
<keyword evidence="9" id="KW-0443">Lipid metabolism</keyword>
<keyword evidence="7 13" id="KW-0548">Nucleotidyltransferase</keyword>
<comment type="catalytic activity">
    <reaction evidence="13">
        <text>a 1,2-diacyl-sn-glycero-3-phosphate + CTP + H(+) = a CDP-1,2-diacyl-sn-glycerol + diphosphate</text>
        <dbReference type="Rhea" id="RHEA:16229"/>
        <dbReference type="ChEBI" id="CHEBI:15378"/>
        <dbReference type="ChEBI" id="CHEBI:33019"/>
        <dbReference type="ChEBI" id="CHEBI:37563"/>
        <dbReference type="ChEBI" id="CHEBI:58332"/>
        <dbReference type="ChEBI" id="CHEBI:58608"/>
        <dbReference type="EC" id="2.7.7.41"/>
    </reaction>
</comment>
<keyword evidence="3" id="KW-1003">Cell membrane</keyword>
<feature type="transmembrane region" description="Helical" evidence="14">
    <location>
        <begin position="198"/>
        <end position="221"/>
    </location>
</feature>
<evidence type="ECO:0000256" key="3">
    <source>
        <dbReference type="ARBA" id="ARBA00022475"/>
    </source>
</evidence>
<evidence type="ECO:0000256" key="4">
    <source>
        <dbReference type="ARBA" id="ARBA00022516"/>
    </source>
</evidence>
<evidence type="ECO:0000313" key="15">
    <source>
        <dbReference type="EMBL" id="KAF0740251.1"/>
    </source>
</evidence>
<evidence type="ECO:0000256" key="6">
    <source>
        <dbReference type="ARBA" id="ARBA00022692"/>
    </source>
</evidence>
<comment type="similarity">
    <text evidence="2 13">Belongs to the CDS family.</text>
</comment>
<keyword evidence="10 14" id="KW-0472">Membrane</keyword>
<evidence type="ECO:0000256" key="5">
    <source>
        <dbReference type="ARBA" id="ARBA00022679"/>
    </source>
</evidence>
<evidence type="ECO:0000256" key="12">
    <source>
        <dbReference type="ARBA" id="ARBA00023264"/>
    </source>
</evidence>
<evidence type="ECO:0000256" key="7">
    <source>
        <dbReference type="ARBA" id="ARBA00022695"/>
    </source>
</evidence>
<feature type="transmembrane region" description="Helical" evidence="14">
    <location>
        <begin position="227"/>
        <end position="251"/>
    </location>
</feature>
<gene>
    <name evidence="15" type="ORF">Ae201684_004255</name>
</gene>
<organism evidence="15 16">
    <name type="scientific">Aphanomyces euteiches</name>
    <dbReference type="NCBI Taxonomy" id="100861"/>
    <lineage>
        <taxon>Eukaryota</taxon>
        <taxon>Sar</taxon>
        <taxon>Stramenopiles</taxon>
        <taxon>Oomycota</taxon>
        <taxon>Saprolegniomycetes</taxon>
        <taxon>Saprolegniales</taxon>
        <taxon>Verrucalvaceae</taxon>
        <taxon>Aphanomyces</taxon>
    </lineage>
</organism>
<dbReference type="Proteomes" id="UP000481153">
    <property type="component" value="Unassembled WGS sequence"/>
</dbReference>
<dbReference type="EMBL" id="VJMJ01000053">
    <property type="protein sequence ID" value="KAF0740251.1"/>
    <property type="molecule type" value="Genomic_DNA"/>
</dbReference>